<proteinExistence type="predicted"/>
<dbReference type="Gene3D" id="3.40.50.720">
    <property type="entry name" value="NAD(P)-binding Rossmann-like Domain"/>
    <property type="match status" value="1"/>
</dbReference>
<dbReference type="SUPFAM" id="SSF51735">
    <property type="entry name" value="NAD(P)-binding Rossmann-fold domains"/>
    <property type="match status" value="1"/>
</dbReference>
<dbReference type="InterPro" id="IPR036291">
    <property type="entry name" value="NAD(P)-bd_dom_sf"/>
</dbReference>
<accession>A0AAF0U3P9</accession>
<organism evidence="3 4">
    <name type="scientific">Solanum verrucosum</name>
    <dbReference type="NCBI Taxonomy" id="315347"/>
    <lineage>
        <taxon>Eukaryota</taxon>
        <taxon>Viridiplantae</taxon>
        <taxon>Streptophyta</taxon>
        <taxon>Embryophyta</taxon>
        <taxon>Tracheophyta</taxon>
        <taxon>Spermatophyta</taxon>
        <taxon>Magnoliopsida</taxon>
        <taxon>eudicotyledons</taxon>
        <taxon>Gunneridae</taxon>
        <taxon>Pentapetalae</taxon>
        <taxon>asterids</taxon>
        <taxon>lamiids</taxon>
        <taxon>Solanales</taxon>
        <taxon>Solanaceae</taxon>
        <taxon>Solanoideae</taxon>
        <taxon>Solaneae</taxon>
        <taxon>Solanum</taxon>
    </lineage>
</organism>
<keyword evidence="1" id="KW-0560">Oxidoreductase</keyword>
<evidence type="ECO:0000313" key="4">
    <source>
        <dbReference type="Proteomes" id="UP001234989"/>
    </source>
</evidence>
<gene>
    <name evidence="3" type="ORF">MTR67_032125</name>
</gene>
<reference evidence="3" key="1">
    <citation type="submission" date="2023-08" db="EMBL/GenBank/DDBJ databases">
        <title>A de novo genome assembly of Solanum verrucosum Schlechtendal, a Mexican diploid species geographically isolated from the other diploid A-genome species in potato relatives.</title>
        <authorList>
            <person name="Hosaka K."/>
        </authorList>
    </citation>
    <scope>NUCLEOTIDE SEQUENCE</scope>
    <source>
        <tissue evidence="3">Young leaves</tissue>
    </source>
</reference>
<evidence type="ECO:0000313" key="3">
    <source>
        <dbReference type="EMBL" id="WMV38740.1"/>
    </source>
</evidence>
<keyword evidence="4" id="KW-1185">Reference proteome</keyword>
<dbReference type="Pfam" id="PF00107">
    <property type="entry name" value="ADH_zinc_N"/>
    <property type="match status" value="1"/>
</dbReference>
<evidence type="ECO:0000256" key="1">
    <source>
        <dbReference type="ARBA" id="ARBA00023002"/>
    </source>
</evidence>
<dbReference type="PANTHER" id="PTHR43205">
    <property type="entry name" value="PROSTAGLANDIN REDUCTASE"/>
    <property type="match status" value="1"/>
</dbReference>
<name>A0AAF0U3P9_SOLVR</name>
<dbReference type="PANTHER" id="PTHR43205:SF80">
    <property type="entry name" value="2-ALKENAL REDUCTASE (NADP(+)-DEPENDENT)-LIKE"/>
    <property type="match status" value="1"/>
</dbReference>
<protein>
    <recommendedName>
        <fullName evidence="2">Alcohol dehydrogenase-like C-terminal domain-containing protein</fullName>
    </recommendedName>
</protein>
<feature type="non-terminal residue" evidence="3">
    <location>
        <position position="1"/>
    </location>
</feature>
<evidence type="ECO:0000259" key="2">
    <source>
        <dbReference type="Pfam" id="PF00107"/>
    </source>
</evidence>
<feature type="domain" description="Alcohol dehydrogenase-like C-terminal" evidence="2">
    <location>
        <begin position="35"/>
        <end position="129"/>
    </location>
</feature>
<dbReference type="Proteomes" id="UP001234989">
    <property type="component" value="Chromosome 7"/>
</dbReference>
<dbReference type="EMBL" id="CP133618">
    <property type="protein sequence ID" value="WMV38740.1"/>
    <property type="molecule type" value="Genomic_DNA"/>
</dbReference>
<dbReference type="AlphaFoldDB" id="A0AAF0U3P9"/>
<dbReference type="FunFam" id="3.40.50.720:FF:000121">
    <property type="entry name" value="Prostaglandin reductase 2"/>
    <property type="match status" value="1"/>
</dbReference>
<dbReference type="GO" id="GO:0032440">
    <property type="term" value="F:2-alkenal reductase [NAD(P)H] activity"/>
    <property type="evidence" value="ECO:0007669"/>
    <property type="project" value="TreeGrafter"/>
</dbReference>
<dbReference type="InterPro" id="IPR045010">
    <property type="entry name" value="MDR_fam"/>
</dbReference>
<sequence>HQNENSGKKIAWVGIEKIGNAKEGSNVYISAAAGGVGIIAGQLAKVKGCRVVGSVGSDHKVKLLKEEYGYDEAFNYRIETDYDAALTKYFPDGIDVYFDNVGGKMLEAVLNHVNHGARIALCGMISEYNKEKSECRMTSLSTGIEMRDPDFDVLLKVNEVSVALFSVILQRISKKVNC</sequence>
<dbReference type="InterPro" id="IPR013149">
    <property type="entry name" value="ADH-like_C"/>
</dbReference>